<comment type="caution">
    <text evidence="9">The sequence shown here is derived from an EMBL/GenBank/DDBJ whole genome shotgun (WGS) entry which is preliminary data.</text>
</comment>
<keyword evidence="5 7" id="KW-1133">Transmembrane helix</keyword>
<feature type="transmembrane region" description="Helical" evidence="7">
    <location>
        <begin position="30"/>
        <end position="51"/>
    </location>
</feature>
<dbReference type="SUPFAM" id="SSF103481">
    <property type="entry name" value="Multidrug resistance efflux transporter EmrE"/>
    <property type="match status" value="2"/>
</dbReference>
<comment type="similarity">
    <text evidence="2">Belongs to the EamA transporter family.</text>
</comment>
<dbReference type="InterPro" id="IPR050638">
    <property type="entry name" value="AA-Vitamin_Transporters"/>
</dbReference>
<dbReference type="PANTHER" id="PTHR32322:SF18">
    <property type="entry name" value="S-ADENOSYLMETHIONINE_S-ADENOSYLHOMOCYSTEINE TRANSPORTER"/>
    <property type="match status" value="1"/>
</dbReference>
<name>A0A328U356_9BACL</name>
<feature type="transmembrane region" description="Helical" evidence="7">
    <location>
        <begin position="248"/>
        <end position="264"/>
    </location>
</feature>
<feature type="transmembrane region" description="Helical" evidence="7">
    <location>
        <begin position="218"/>
        <end position="236"/>
    </location>
</feature>
<sequence length="314" mass="34637">MIIVNYLIVCLIFGTTFLAIKIGVDASAPPFFSAGVRFFAAGLILFLWMVWRKKARWSILLRKEMLLTGIGLTFGTFSTLYWAEQYVSSGIAAVLSATGPMMILVLQTIALRKLPDKRAFVGCFIGFAGVILLLLPSLTVSASKWWVIGSIAILVGEFCYCAGALYSKGVIQRFRDTSPIALNAAQMLYGGILLLLLSVCTEPLNVSNMLAPKAIGSMLYLIVIGSMVGHSLFYWLVAKTNPVFPSTWLYISPLIALIVGVSFYNETVTWVSQLGVVTIITGTIIVNWDSLRQLLRKRDHRAEPDLLRKPEIQT</sequence>
<dbReference type="InterPro" id="IPR000620">
    <property type="entry name" value="EamA_dom"/>
</dbReference>
<feature type="transmembrane region" description="Helical" evidence="7">
    <location>
        <begin position="187"/>
        <end position="206"/>
    </location>
</feature>
<evidence type="ECO:0000256" key="4">
    <source>
        <dbReference type="ARBA" id="ARBA00022692"/>
    </source>
</evidence>
<evidence type="ECO:0000256" key="7">
    <source>
        <dbReference type="SAM" id="Phobius"/>
    </source>
</evidence>
<evidence type="ECO:0000256" key="3">
    <source>
        <dbReference type="ARBA" id="ARBA00022475"/>
    </source>
</evidence>
<feature type="domain" description="EamA" evidence="8">
    <location>
        <begin position="5"/>
        <end position="134"/>
    </location>
</feature>
<keyword evidence="3" id="KW-1003">Cell membrane</keyword>
<reference evidence="9 10" key="1">
    <citation type="submission" date="2018-06" db="EMBL/GenBank/DDBJ databases">
        <title>Paenibacillus montanisoli sp. nov., isolated from mountain area soil.</title>
        <authorList>
            <person name="Wu M."/>
        </authorList>
    </citation>
    <scope>NUCLEOTIDE SEQUENCE [LARGE SCALE GENOMIC DNA]</scope>
    <source>
        <strain evidence="9 10">RA17</strain>
    </source>
</reference>
<feature type="domain" description="EamA" evidence="8">
    <location>
        <begin position="148"/>
        <end position="287"/>
    </location>
</feature>
<feature type="transmembrane region" description="Helical" evidence="7">
    <location>
        <begin position="7"/>
        <end position="24"/>
    </location>
</feature>
<evidence type="ECO:0000313" key="10">
    <source>
        <dbReference type="Proteomes" id="UP000249260"/>
    </source>
</evidence>
<evidence type="ECO:0000256" key="2">
    <source>
        <dbReference type="ARBA" id="ARBA00007362"/>
    </source>
</evidence>
<keyword evidence="6 7" id="KW-0472">Membrane</keyword>
<gene>
    <name evidence="9" type="ORF">DL346_10525</name>
</gene>
<evidence type="ECO:0000256" key="6">
    <source>
        <dbReference type="ARBA" id="ARBA00023136"/>
    </source>
</evidence>
<organism evidence="9 10">
    <name type="scientific">Paenibacillus montanisoli</name>
    <dbReference type="NCBI Taxonomy" id="2081970"/>
    <lineage>
        <taxon>Bacteria</taxon>
        <taxon>Bacillati</taxon>
        <taxon>Bacillota</taxon>
        <taxon>Bacilli</taxon>
        <taxon>Bacillales</taxon>
        <taxon>Paenibacillaceae</taxon>
        <taxon>Paenibacillus</taxon>
    </lineage>
</organism>
<feature type="transmembrane region" description="Helical" evidence="7">
    <location>
        <begin position="63"/>
        <end position="83"/>
    </location>
</feature>
<dbReference type="Proteomes" id="UP000249260">
    <property type="component" value="Unassembled WGS sequence"/>
</dbReference>
<dbReference type="AlphaFoldDB" id="A0A328U356"/>
<feature type="transmembrane region" description="Helical" evidence="7">
    <location>
        <begin position="270"/>
        <end position="288"/>
    </location>
</feature>
<dbReference type="Pfam" id="PF00892">
    <property type="entry name" value="EamA"/>
    <property type="match status" value="2"/>
</dbReference>
<accession>A0A328U356</accession>
<keyword evidence="10" id="KW-1185">Reference proteome</keyword>
<comment type="subcellular location">
    <subcellularLocation>
        <location evidence="1">Cell membrane</location>
        <topology evidence="1">Multi-pass membrane protein</topology>
    </subcellularLocation>
</comment>
<dbReference type="EMBL" id="QLUW01000002">
    <property type="protein sequence ID" value="RAP75861.1"/>
    <property type="molecule type" value="Genomic_DNA"/>
</dbReference>
<proteinExistence type="inferred from homology"/>
<feature type="transmembrane region" description="Helical" evidence="7">
    <location>
        <begin position="145"/>
        <end position="166"/>
    </location>
</feature>
<dbReference type="GO" id="GO:0005886">
    <property type="term" value="C:plasma membrane"/>
    <property type="evidence" value="ECO:0007669"/>
    <property type="project" value="UniProtKB-SubCell"/>
</dbReference>
<dbReference type="OrthoDB" id="9812547at2"/>
<keyword evidence="4 7" id="KW-0812">Transmembrane</keyword>
<feature type="transmembrane region" description="Helical" evidence="7">
    <location>
        <begin position="119"/>
        <end position="139"/>
    </location>
</feature>
<dbReference type="PANTHER" id="PTHR32322">
    <property type="entry name" value="INNER MEMBRANE TRANSPORTER"/>
    <property type="match status" value="1"/>
</dbReference>
<dbReference type="RefSeq" id="WP_112882086.1">
    <property type="nucleotide sequence ID" value="NZ_QLUW01000002.1"/>
</dbReference>
<evidence type="ECO:0000256" key="1">
    <source>
        <dbReference type="ARBA" id="ARBA00004651"/>
    </source>
</evidence>
<evidence type="ECO:0000256" key="5">
    <source>
        <dbReference type="ARBA" id="ARBA00022989"/>
    </source>
</evidence>
<protein>
    <submittedName>
        <fullName evidence="9">EamA family transporter</fullName>
    </submittedName>
</protein>
<evidence type="ECO:0000259" key="8">
    <source>
        <dbReference type="Pfam" id="PF00892"/>
    </source>
</evidence>
<evidence type="ECO:0000313" key="9">
    <source>
        <dbReference type="EMBL" id="RAP75861.1"/>
    </source>
</evidence>
<feature type="transmembrane region" description="Helical" evidence="7">
    <location>
        <begin position="89"/>
        <end position="107"/>
    </location>
</feature>
<dbReference type="InterPro" id="IPR037185">
    <property type="entry name" value="EmrE-like"/>
</dbReference>